<accession>A0A1N6HVR7</accession>
<evidence type="ECO:0000259" key="4">
    <source>
        <dbReference type="Pfam" id="PF03976"/>
    </source>
</evidence>
<evidence type="ECO:0000313" key="6">
    <source>
        <dbReference type="Proteomes" id="UP000185062"/>
    </source>
</evidence>
<name>A0A1N6HVR7_9PROT</name>
<evidence type="ECO:0000256" key="2">
    <source>
        <dbReference type="ARBA" id="ARBA00022679"/>
    </source>
</evidence>
<sequence>MHKPTAIQILKNTIQLADADFEGSAMESKAIYRRKLNKLQERISHIQQAYYHQNKRAIIIFEGWDASGKGGVIRRLTEKLDPRGYRVIPISAPKPDEQSRHYLYRFQKELPKAGSMTIFDRSYYGRVLVERVEELISNKEWQRAYYEINEFERLLSDDGVCIIKIFLHITPEEQLQRLYERLHNPYKRWKVTEEDFRNRLRWKDYEKAINDMFKQTTTNIAAWHLIAANRKWYTRIQTLEIICAHLEKDVDIIPKPLDPKVIKAAEQMLSISDIKN</sequence>
<dbReference type="GO" id="GO:0008976">
    <property type="term" value="F:polyphosphate kinase activity"/>
    <property type="evidence" value="ECO:0007669"/>
    <property type="project" value="InterPro"/>
</dbReference>
<comment type="similarity">
    <text evidence="1">Belongs to the polyphosphate kinase 2 (PPK2) family. Class I subfamily.</text>
</comment>
<dbReference type="InterPro" id="IPR022488">
    <property type="entry name" value="PPK2-related"/>
</dbReference>
<dbReference type="PANTHER" id="PTHR34383:SF3">
    <property type="entry name" value="POLYPHOSPHATE:AMP PHOSPHOTRANSFERASE"/>
    <property type="match status" value="1"/>
</dbReference>
<dbReference type="EMBL" id="FSRO01000001">
    <property type="protein sequence ID" value="SIO23948.1"/>
    <property type="molecule type" value="Genomic_DNA"/>
</dbReference>
<dbReference type="Gene3D" id="3.40.50.300">
    <property type="entry name" value="P-loop containing nucleotide triphosphate hydrolases"/>
    <property type="match status" value="1"/>
</dbReference>
<dbReference type="SUPFAM" id="SSF52540">
    <property type="entry name" value="P-loop containing nucleoside triphosphate hydrolases"/>
    <property type="match status" value="1"/>
</dbReference>
<organism evidence="5 6">
    <name type="scientific">Nitrosomonas cryotolerans ATCC 49181</name>
    <dbReference type="NCBI Taxonomy" id="1131553"/>
    <lineage>
        <taxon>Bacteria</taxon>
        <taxon>Pseudomonadati</taxon>
        <taxon>Pseudomonadota</taxon>
        <taxon>Betaproteobacteria</taxon>
        <taxon>Nitrosomonadales</taxon>
        <taxon>Nitrosomonadaceae</taxon>
        <taxon>Nitrosomonas</taxon>
    </lineage>
</organism>
<evidence type="ECO:0000256" key="3">
    <source>
        <dbReference type="ARBA" id="ARBA00022777"/>
    </source>
</evidence>
<dbReference type="RefSeq" id="WP_028461777.1">
    <property type="nucleotide sequence ID" value="NZ_FSRO01000001.1"/>
</dbReference>
<gene>
    <name evidence="5" type="ORF">SAMN02743940_1395</name>
</gene>
<evidence type="ECO:0000313" key="5">
    <source>
        <dbReference type="EMBL" id="SIO23948.1"/>
    </source>
</evidence>
<proteinExistence type="inferred from homology"/>
<dbReference type="eggNOG" id="COG2326">
    <property type="taxonomic scope" value="Bacteria"/>
</dbReference>
<dbReference type="PIRSF" id="PIRSF028756">
    <property type="entry name" value="PPK2_prd"/>
    <property type="match status" value="1"/>
</dbReference>
<dbReference type="Pfam" id="PF03976">
    <property type="entry name" value="PPK2"/>
    <property type="match status" value="1"/>
</dbReference>
<dbReference type="Proteomes" id="UP000185062">
    <property type="component" value="Unassembled WGS sequence"/>
</dbReference>
<keyword evidence="2" id="KW-0808">Transferase</keyword>
<feature type="domain" description="Polyphosphate kinase-2-related" evidence="4">
    <location>
        <begin position="28"/>
        <end position="248"/>
    </location>
</feature>
<evidence type="ECO:0000256" key="1">
    <source>
        <dbReference type="ARBA" id="ARBA00009924"/>
    </source>
</evidence>
<reference evidence="5 6" key="1">
    <citation type="submission" date="2016-12" db="EMBL/GenBank/DDBJ databases">
        <authorList>
            <person name="Song W.-J."/>
            <person name="Kurnit D.M."/>
        </authorList>
    </citation>
    <scope>NUCLEOTIDE SEQUENCE [LARGE SCALE GENOMIC DNA]</scope>
    <source>
        <strain evidence="5 6">ATCC 49181</strain>
    </source>
</reference>
<protein>
    <submittedName>
        <fullName evidence="5">Polyphosphate kinase 2, PPK2 family</fullName>
    </submittedName>
</protein>
<dbReference type="InterPro" id="IPR027417">
    <property type="entry name" value="P-loop_NTPase"/>
</dbReference>
<dbReference type="STRING" id="44575.SAMN05216419_10647"/>
<keyword evidence="3 5" id="KW-0418">Kinase</keyword>
<dbReference type="InterPro" id="IPR016898">
    <property type="entry name" value="Polyphosphate_phosphotransfera"/>
</dbReference>
<keyword evidence="6" id="KW-1185">Reference proteome</keyword>
<dbReference type="PANTHER" id="PTHR34383">
    <property type="entry name" value="POLYPHOSPHATE:AMP PHOSPHOTRANSFERASE-RELATED"/>
    <property type="match status" value="1"/>
</dbReference>
<dbReference type="AlphaFoldDB" id="A0A1N6HVR7"/>